<protein>
    <submittedName>
        <fullName evidence="1">Uncharacterized protein</fullName>
    </submittedName>
</protein>
<sequence>MIIVPDKQILKREQPSPLFAYPDAMAEIAATIPADDLNVVETMTNSDEWGS</sequence>
<evidence type="ECO:0000313" key="1">
    <source>
        <dbReference type="EMBL" id="MFD1221728.1"/>
    </source>
</evidence>
<dbReference type="EMBL" id="JBHTLU010000019">
    <property type="protein sequence ID" value="MFD1221728.1"/>
    <property type="molecule type" value="Genomic_DNA"/>
</dbReference>
<dbReference type="Proteomes" id="UP001597180">
    <property type="component" value="Unassembled WGS sequence"/>
</dbReference>
<keyword evidence="2" id="KW-1185">Reference proteome</keyword>
<name>A0ABW3ULT1_9BACL</name>
<accession>A0ABW3ULT1</accession>
<comment type="caution">
    <text evidence="1">The sequence shown here is derived from an EMBL/GenBank/DDBJ whole genome shotgun (WGS) entry which is preliminary data.</text>
</comment>
<proteinExistence type="predicted"/>
<organism evidence="1 2">
    <name type="scientific">Paenibacillus vulneris</name>
    <dbReference type="NCBI Taxonomy" id="1133364"/>
    <lineage>
        <taxon>Bacteria</taxon>
        <taxon>Bacillati</taxon>
        <taxon>Bacillota</taxon>
        <taxon>Bacilli</taxon>
        <taxon>Bacillales</taxon>
        <taxon>Paenibacillaceae</taxon>
        <taxon>Paenibacillus</taxon>
    </lineage>
</organism>
<dbReference type="RefSeq" id="WP_345585870.1">
    <property type="nucleotide sequence ID" value="NZ_BAABJG010000003.1"/>
</dbReference>
<gene>
    <name evidence="1" type="ORF">ACFQ4B_16545</name>
</gene>
<evidence type="ECO:0000313" key="2">
    <source>
        <dbReference type="Proteomes" id="UP001597180"/>
    </source>
</evidence>
<reference evidence="2" key="1">
    <citation type="journal article" date="2019" name="Int. J. Syst. Evol. Microbiol.">
        <title>The Global Catalogue of Microorganisms (GCM) 10K type strain sequencing project: providing services to taxonomists for standard genome sequencing and annotation.</title>
        <authorList>
            <consortium name="The Broad Institute Genomics Platform"/>
            <consortium name="The Broad Institute Genome Sequencing Center for Infectious Disease"/>
            <person name="Wu L."/>
            <person name="Ma J."/>
        </authorList>
    </citation>
    <scope>NUCLEOTIDE SEQUENCE [LARGE SCALE GENOMIC DNA]</scope>
    <source>
        <strain evidence="2">CCUG 53270</strain>
    </source>
</reference>